<dbReference type="GO" id="GO:0016765">
    <property type="term" value="F:transferase activity, transferring alkyl or aryl (other than methyl) groups"/>
    <property type="evidence" value="ECO:0007669"/>
    <property type="project" value="UniProtKB-ARBA"/>
</dbReference>
<dbReference type="PROSITE" id="PS00901">
    <property type="entry name" value="CYS_SYNTHASE"/>
    <property type="match status" value="1"/>
</dbReference>
<dbReference type="InterPro" id="IPR050214">
    <property type="entry name" value="Cys_Synth/Cystath_Beta-Synth"/>
</dbReference>
<dbReference type="EMBL" id="JABBPN010000007">
    <property type="protein sequence ID" value="NMO96071.1"/>
    <property type="molecule type" value="Genomic_DNA"/>
</dbReference>
<keyword evidence="8" id="KW-0808">Transferase</keyword>
<dbReference type="InterPro" id="IPR036052">
    <property type="entry name" value="TrpB-like_PALP_sf"/>
</dbReference>
<comment type="function">
    <text evidence="2">Catalyzes the synthesis of N-((2S)-2-amino-2-carboxyethyl)-L-glutamate (ACEGA) from O-phospho-L-serine and L-glutamate. Involved in the biosynthesis of L-2,3-diaminopropionic acid (L-Dap), a precursor of staphyloferrin B and antibiotics.</text>
</comment>
<evidence type="ECO:0000313" key="11">
    <source>
        <dbReference type="EMBL" id="NMO96071.1"/>
    </source>
</evidence>
<comment type="subunit">
    <text evidence="5">Homodimer.</text>
</comment>
<keyword evidence="9" id="KW-0663">Pyridoxal phosphate</keyword>
<accession>A0A848M784</accession>
<keyword evidence="12" id="KW-1185">Reference proteome</keyword>
<dbReference type="GO" id="GO:0006535">
    <property type="term" value="P:cysteine biosynthetic process from serine"/>
    <property type="evidence" value="ECO:0007669"/>
    <property type="project" value="InterPro"/>
</dbReference>
<evidence type="ECO:0000259" key="10">
    <source>
        <dbReference type="Pfam" id="PF00291"/>
    </source>
</evidence>
<dbReference type="InterPro" id="IPR001216">
    <property type="entry name" value="P-phosphate_BS"/>
</dbReference>
<protein>
    <recommendedName>
        <fullName evidence="7">N-(2-amino-2-carboxyethyl)-L-glutamate synthase</fullName>
        <ecNumber evidence="6">2.5.1.140</ecNumber>
    </recommendedName>
</protein>
<comment type="cofactor">
    <cofactor evidence="1">
        <name>pyridoxal 5'-phosphate</name>
        <dbReference type="ChEBI" id="CHEBI:597326"/>
    </cofactor>
</comment>
<dbReference type="PANTHER" id="PTHR10314">
    <property type="entry name" value="CYSTATHIONINE BETA-SYNTHASE"/>
    <property type="match status" value="1"/>
</dbReference>
<name>A0A848M784_PAELE</name>
<dbReference type="SUPFAM" id="SSF53686">
    <property type="entry name" value="Tryptophan synthase beta subunit-like PLP-dependent enzymes"/>
    <property type="match status" value="1"/>
</dbReference>
<dbReference type="RefSeq" id="WP_169504856.1">
    <property type="nucleotide sequence ID" value="NZ_JABBPN010000007.1"/>
</dbReference>
<dbReference type="CDD" id="cd01561">
    <property type="entry name" value="CBS_like"/>
    <property type="match status" value="1"/>
</dbReference>
<dbReference type="InterPro" id="IPR001926">
    <property type="entry name" value="TrpB-like_PALP"/>
</dbReference>
<evidence type="ECO:0000256" key="1">
    <source>
        <dbReference type="ARBA" id="ARBA00001933"/>
    </source>
</evidence>
<reference evidence="11 12" key="1">
    <citation type="submission" date="2020-04" db="EMBL/GenBank/DDBJ databases">
        <title>Paenibacillus algicola sp. nov., a novel marine bacterium producing alginate lyase.</title>
        <authorList>
            <person name="Huang H."/>
        </authorList>
    </citation>
    <scope>NUCLEOTIDE SEQUENCE [LARGE SCALE GENOMIC DNA]</scope>
    <source>
        <strain evidence="11 12">L7-75</strain>
    </source>
</reference>
<dbReference type="NCBIfam" id="TIGR03945">
    <property type="entry name" value="PLP_SbnA_fam"/>
    <property type="match status" value="1"/>
</dbReference>
<sequence>MKLEGGIADTIGGTPLVRLSRIFYDEPFKVYAKLEGMNPGGSAKDRPALYLLREAIRRGEVTENSVIIESSSGNLAISLAQLCRSLGLRFICVVDPRTTEQHKRIIRSYHGEIELVSQPDPATGEFLPARISRVRELVAQIPNAYWTNQYGNLDNSLAHTEMTMKEIGDALGHIDYLFVGVSSCGTIRGCADYIKARKWNTKVIAVDAAGSVIFGGAKGARQFPGLGAALVPGLFRPDMADAVQYVSDRDCVEGCRLLIGKEAIMAGASSGGVITSILRMKGAIPQNAVCCAILPDRGERYLDTVYSDEWVQRVLGFNPRLQGEDS</sequence>
<evidence type="ECO:0000256" key="3">
    <source>
        <dbReference type="ARBA" id="ARBA00004924"/>
    </source>
</evidence>
<proteinExistence type="inferred from homology"/>
<dbReference type="Proteomes" id="UP000565468">
    <property type="component" value="Unassembled WGS sequence"/>
</dbReference>
<dbReference type="Gene3D" id="3.40.50.1100">
    <property type="match status" value="2"/>
</dbReference>
<evidence type="ECO:0000256" key="5">
    <source>
        <dbReference type="ARBA" id="ARBA00011738"/>
    </source>
</evidence>
<evidence type="ECO:0000256" key="4">
    <source>
        <dbReference type="ARBA" id="ARBA00008519"/>
    </source>
</evidence>
<evidence type="ECO:0000256" key="9">
    <source>
        <dbReference type="ARBA" id="ARBA00022898"/>
    </source>
</evidence>
<dbReference type="InterPro" id="IPR023927">
    <property type="entry name" value="SbnA"/>
</dbReference>
<evidence type="ECO:0000313" key="12">
    <source>
        <dbReference type="Proteomes" id="UP000565468"/>
    </source>
</evidence>
<evidence type="ECO:0000256" key="6">
    <source>
        <dbReference type="ARBA" id="ARBA00012331"/>
    </source>
</evidence>
<dbReference type="AlphaFoldDB" id="A0A848M784"/>
<evidence type="ECO:0000256" key="2">
    <source>
        <dbReference type="ARBA" id="ARBA00004056"/>
    </source>
</evidence>
<comment type="similarity">
    <text evidence="4">Belongs to the cysteine synthase/cystathionine beta-synthase family. SbnA subfamily.</text>
</comment>
<evidence type="ECO:0000256" key="7">
    <source>
        <dbReference type="ARBA" id="ARBA00016985"/>
    </source>
</evidence>
<dbReference type="EC" id="2.5.1.140" evidence="6"/>
<evidence type="ECO:0000256" key="8">
    <source>
        <dbReference type="ARBA" id="ARBA00022679"/>
    </source>
</evidence>
<feature type="domain" description="Tryptophan synthase beta chain-like PALP" evidence="10">
    <location>
        <begin position="8"/>
        <end position="296"/>
    </location>
</feature>
<comment type="caution">
    <text evidence="11">The sequence shown here is derived from an EMBL/GenBank/DDBJ whole genome shotgun (WGS) entry which is preliminary data.</text>
</comment>
<comment type="pathway">
    <text evidence="3">Siderophore biosynthesis.</text>
</comment>
<organism evidence="11 12">
    <name type="scientific">Paenibacillus lemnae</name>
    <dbReference type="NCBI Taxonomy" id="1330551"/>
    <lineage>
        <taxon>Bacteria</taxon>
        <taxon>Bacillati</taxon>
        <taxon>Bacillota</taxon>
        <taxon>Bacilli</taxon>
        <taxon>Bacillales</taxon>
        <taxon>Paenibacillaceae</taxon>
        <taxon>Paenibacillus</taxon>
    </lineage>
</organism>
<dbReference type="Pfam" id="PF00291">
    <property type="entry name" value="PALP"/>
    <property type="match status" value="1"/>
</dbReference>
<gene>
    <name evidence="11" type="primary">sbnA</name>
    <name evidence="11" type="ORF">HII30_09845</name>
</gene>